<organism evidence="1 2">
    <name type="scientific">Circinella minor</name>
    <dbReference type="NCBI Taxonomy" id="1195481"/>
    <lineage>
        <taxon>Eukaryota</taxon>
        <taxon>Fungi</taxon>
        <taxon>Fungi incertae sedis</taxon>
        <taxon>Mucoromycota</taxon>
        <taxon>Mucoromycotina</taxon>
        <taxon>Mucoromycetes</taxon>
        <taxon>Mucorales</taxon>
        <taxon>Lichtheimiaceae</taxon>
        <taxon>Circinella</taxon>
    </lineage>
</organism>
<reference evidence="1 2" key="1">
    <citation type="submission" date="2020-12" db="EMBL/GenBank/DDBJ databases">
        <title>Metabolic potential, ecology and presence of endohyphal bacteria is reflected in genomic diversity of Mucoromycotina.</title>
        <authorList>
            <person name="Muszewska A."/>
            <person name="Okrasinska A."/>
            <person name="Steczkiewicz K."/>
            <person name="Drgas O."/>
            <person name="Orlowska M."/>
            <person name="Perlinska-Lenart U."/>
            <person name="Aleksandrzak-Piekarczyk T."/>
            <person name="Szatraj K."/>
            <person name="Zielenkiewicz U."/>
            <person name="Pilsyk S."/>
            <person name="Malc E."/>
            <person name="Mieczkowski P."/>
            <person name="Kruszewska J.S."/>
            <person name="Biernat P."/>
            <person name="Pawlowska J."/>
        </authorList>
    </citation>
    <scope>NUCLEOTIDE SEQUENCE [LARGE SCALE GENOMIC DNA]</scope>
    <source>
        <strain evidence="1 2">CBS 142.35</strain>
    </source>
</reference>
<proteinExistence type="predicted"/>
<evidence type="ECO:0000313" key="1">
    <source>
        <dbReference type="EMBL" id="KAG2217549.1"/>
    </source>
</evidence>
<sequence length="167" mass="18971">MIGSVDVIKECIQYSEHCLAKRKPQQLDDVGFLAMNSTYVFTEKISSSITRHFNCLDHHHHGIIKDLKLYDALPSPTSAVFSWCLQAERQSYDGWKSIKKATVGYLNEAFESDNDVDLLVADVLHRILPTLKISGYNDRRGEDSFVHDILAPLLDASFSFNPNLNHF</sequence>
<name>A0A8H7RV11_9FUNG</name>
<dbReference type="AlphaFoldDB" id="A0A8H7RV11"/>
<protein>
    <submittedName>
        <fullName evidence="1">Uncharacterized protein</fullName>
    </submittedName>
</protein>
<comment type="caution">
    <text evidence="1">The sequence shown here is derived from an EMBL/GenBank/DDBJ whole genome shotgun (WGS) entry which is preliminary data.</text>
</comment>
<dbReference type="EMBL" id="JAEPRB010000290">
    <property type="protein sequence ID" value="KAG2217549.1"/>
    <property type="molecule type" value="Genomic_DNA"/>
</dbReference>
<evidence type="ECO:0000313" key="2">
    <source>
        <dbReference type="Proteomes" id="UP000646827"/>
    </source>
</evidence>
<dbReference type="OrthoDB" id="2281357at2759"/>
<accession>A0A8H7RV11</accession>
<gene>
    <name evidence="1" type="ORF">INT45_005435</name>
</gene>
<feature type="non-terminal residue" evidence="1">
    <location>
        <position position="167"/>
    </location>
</feature>
<keyword evidence="2" id="KW-1185">Reference proteome</keyword>
<dbReference type="Proteomes" id="UP000646827">
    <property type="component" value="Unassembled WGS sequence"/>
</dbReference>